<evidence type="ECO:0000256" key="1">
    <source>
        <dbReference type="SAM" id="MobiDB-lite"/>
    </source>
</evidence>
<gene>
    <name evidence="3" type="ORF">G6N73_09540</name>
</gene>
<dbReference type="AlphaFoldDB" id="A0A6G4W9Y8"/>
<feature type="transmembrane region" description="Helical" evidence="2">
    <location>
        <begin position="6"/>
        <end position="29"/>
    </location>
</feature>
<keyword evidence="4" id="KW-1185">Reference proteome</keyword>
<dbReference type="Proteomes" id="UP001642900">
    <property type="component" value="Unassembled WGS sequence"/>
</dbReference>
<sequence>MFDTQPIWMFATVLGPVILGAIIAYALLARRRLSPREKRERDAATRRLYDEESSKRS</sequence>
<name>A0A6G4W9Y8_9HYPH</name>
<evidence type="ECO:0000313" key="3">
    <source>
        <dbReference type="EMBL" id="NGO51419.1"/>
    </source>
</evidence>
<dbReference type="EMBL" id="JAAKZF010000009">
    <property type="protein sequence ID" value="NGO51419.1"/>
    <property type="molecule type" value="Genomic_DNA"/>
</dbReference>
<keyword evidence="2" id="KW-0472">Membrane</keyword>
<organism evidence="3 4">
    <name type="scientific">Allomesorhizobium camelthorni</name>
    <dbReference type="NCBI Taxonomy" id="475069"/>
    <lineage>
        <taxon>Bacteria</taxon>
        <taxon>Pseudomonadati</taxon>
        <taxon>Pseudomonadota</taxon>
        <taxon>Alphaproteobacteria</taxon>
        <taxon>Hyphomicrobiales</taxon>
        <taxon>Phyllobacteriaceae</taxon>
        <taxon>Allomesorhizobium</taxon>
    </lineage>
</organism>
<proteinExistence type="predicted"/>
<accession>A0A6G4W9Y8</accession>
<feature type="region of interest" description="Disordered" evidence="1">
    <location>
        <begin position="35"/>
        <end position="57"/>
    </location>
</feature>
<comment type="caution">
    <text evidence="3">The sequence shown here is derived from an EMBL/GenBank/DDBJ whole genome shotgun (WGS) entry which is preliminary data.</text>
</comment>
<protein>
    <submittedName>
        <fullName evidence="3">Uncharacterized protein</fullName>
    </submittedName>
</protein>
<dbReference type="RefSeq" id="WP_165026752.1">
    <property type="nucleotide sequence ID" value="NZ_JAAKZF010000009.1"/>
</dbReference>
<evidence type="ECO:0000313" key="4">
    <source>
        <dbReference type="Proteomes" id="UP001642900"/>
    </source>
</evidence>
<evidence type="ECO:0000256" key="2">
    <source>
        <dbReference type="SAM" id="Phobius"/>
    </source>
</evidence>
<keyword evidence="2" id="KW-0812">Transmembrane</keyword>
<reference evidence="3 4" key="1">
    <citation type="submission" date="2020-02" db="EMBL/GenBank/DDBJ databases">
        <title>Genome sequence of strain CCNWXJ40-4.</title>
        <authorList>
            <person name="Gao J."/>
            <person name="Sun J."/>
        </authorList>
    </citation>
    <scope>NUCLEOTIDE SEQUENCE [LARGE SCALE GENOMIC DNA]</scope>
    <source>
        <strain evidence="3 4">CCNWXJ 40-4</strain>
    </source>
</reference>
<keyword evidence="2" id="KW-1133">Transmembrane helix</keyword>